<dbReference type="EMBL" id="CP048222">
    <property type="protein sequence ID" value="QHT71622.1"/>
    <property type="molecule type" value="Genomic_DNA"/>
</dbReference>
<sequence>MKSLFFTLHTRAVKLPFFYSPFALSKRLSLSLVFVVLVFCEISAQTRLGLHFTQQELDIWRKRANVGPYKHFGYESTSSPADWDRITSNAKSFLSNPSAERYKGVSTGSCVQVGASEPTNNGKKLRDAAFVYLITGDISYRNAVRNELIAQSSEANANFAVRSRWCTNLGDAPPAYPIASWLTRLLFAYDYIKSTLSDSDRNKLDKWFYDAAIFLQLNVDQDLGKYYVNRSSDNYTLSEYAHMMSASYGRTTHYNGYKTSSIGRAYNNRRSAQVKYFALVGIMQNASVLKNSGKRYVKEMLMYSIYPDGTSAEFQRWTEGFPDAGWSYVSHSIFDAVDVADHFARAGDAELYRFTTSQGAYGTSGGTKNLALVVNHVLNYVDGTVRRYGTASSGNQNTNYQINNIDEGDGWFAINELWFSKPNLYFKNDRTKKLYTRTASNVKPYPSGPAGSGPHVPFGGSWDTYPGMLFMFGQMENKVWPYVNISNPSSLQSDPNANNTITVSAYGKNSPKFRVIVNGIIVGDVTASSSVQNLKFTTKFSLSDIKTVMIHHYNDDTGKDLFINSITVGSQNIKANASNVKYDKFNIDGKDIINGQTAMLWNGALVFKPSGYQNDEDPVEEPAPSNGTTVTVKAYSTISSGVYGHFKVMIKGTVIGEAYTTNSLKDYTFTSDWNISDLSQVVVHYDNDRNANGEDRNLFVKSIVVNGVEISSTSSSVKFDRYALDGKDVMAGRVDLLWAGYLVYNLPNSLTDAIARQDFSVEGGDPELSKITDVIIAPNPNPGVFTLFVEMNAETDVALVVMDMIGNVLYEETYPSVSYQLDEKIELPELPAGMYLVKVLVGNESVIKKFVKQ</sequence>
<proteinExistence type="predicted"/>
<dbReference type="Proteomes" id="UP000480178">
    <property type="component" value="Chromosome"/>
</dbReference>
<dbReference type="InterPro" id="IPR031768">
    <property type="entry name" value="CBM60_xylan-bd"/>
</dbReference>
<evidence type="ECO:0000259" key="1">
    <source>
        <dbReference type="Pfam" id="PF16841"/>
    </source>
</evidence>
<reference evidence="3 4" key="1">
    <citation type="submission" date="2020-01" db="EMBL/GenBank/DDBJ databases">
        <authorList>
            <person name="Kim M.K."/>
        </authorList>
    </citation>
    <scope>NUCLEOTIDE SEQUENCE [LARGE SCALE GENOMIC DNA]</scope>
    <source>
        <strain evidence="3 4">172606-1</strain>
    </source>
</reference>
<dbReference type="AlphaFoldDB" id="A0A6C0GWA8"/>
<dbReference type="SUPFAM" id="SSF48230">
    <property type="entry name" value="Chondroitin AC/alginate lyase"/>
    <property type="match status" value="1"/>
</dbReference>
<feature type="domain" description="Secretion system C-terminal sorting" evidence="2">
    <location>
        <begin position="778"/>
        <end position="851"/>
    </location>
</feature>
<accession>A0A6C0GWA8</accession>
<feature type="domain" description="Carbohydrate binding module xylan-binding" evidence="1">
    <location>
        <begin position="629"/>
        <end position="718"/>
    </location>
</feature>
<dbReference type="Pfam" id="PF18962">
    <property type="entry name" value="Por_Secre_tail"/>
    <property type="match status" value="1"/>
</dbReference>
<dbReference type="NCBIfam" id="TIGR04183">
    <property type="entry name" value="Por_Secre_tail"/>
    <property type="match status" value="1"/>
</dbReference>
<organism evidence="3 4">
    <name type="scientific">Rhodocytophaga rosea</name>
    <dbReference type="NCBI Taxonomy" id="2704465"/>
    <lineage>
        <taxon>Bacteria</taxon>
        <taxon>Pseudomonadati</taxon>
        <taxon>Bacteroidota</taxon>
        <taxon>Cytophagia</taxon>
        <taxon>Cytophagales</taxon>
        <taxon>Rhodocytophagaceae</taxon>
        <taxon>Rhodocytophaga</taxon>
    </lineage>
</organism>
<dbReference type="RefSeq" id="WP_162447557.1">
    <property type="nucleotide sequence ID" value="NZ_CP048222.1"/>
</dbReference>
<dbReference type="InterPro" id="IPR026444">
    <property type="entry name" value="Secre_tail"/>
</dbReference>
<dbReference type="InterPro" id="IPR008929">
    <property type="entry name" value="Chondroitin_lyas"/>
</dbReference>
<dbReference type="Gene3D" id="1.50.10.100">
    <property type="entry name" value="Chondroitin AC/alginate lyase"/>
    <property type="match status" value="1"/>
</dbReference>
<evidence type="ECO:0000259" key="2">
    <source>
        <dbReference type="Pfam" id="PF18962"/>
    </source>
</evidence>
<evidence type="ECO:0000313" key="3">
    <source>
        <dbReference type="EMBL" id="QHT71622.1"/>
    </source>
</evidence>
<protein>
    <submittedName>
        <fullName evidence="3">T9SS type A sorting domain-containing protein</fullName>
    </submittedName>
</protein>
<keyword evidence="4" id="KW-1185">Reference proteome</keyword>
<name>A0A6C0GWA8_9BACT</name>
<evidence type="ECO:0000313" key="4">
    <source>
        <dbReference type="Proteomes" id="UP000480178"/>
    </source>
</evidence>
<gene>
    <name evidence="3" type="ORF">GXP67_35615</name>
</gene>
<dbReference type="Pfam" id="PF16841">
    <property type="entry name" value="CBM60"/>
    <property type="match status" value="2"/>
</dbReference>
<feature type="domain" description="Carbohydrate binding module xylan-binding" evidence="1">
    <location>
        <begin position="500"/>
        <end position="581"/>
    </location>
</feature>
<dbReference type="KEGG" id="rhoz:GXP67_35615"/>
<dbReference type="Gene3D" id="2.60.60.40">
    <property type="match status" value="2"/>
</dbReference>